<gene>
    <name evidence="2" type="ORF">TRIP_B180032</name>
</gene>
<dbReference type="Gene3D" id="1.10.3210.10">
    <property type="entry name" value="Hypothetical protein af1432"/>
    <property type="match status" value="1"/>
</dbReference>
<dbReference type="CDD" id="cd05399">
    <property type="entry name" value="NT_Rel-Spo_like"/>
    <property type="match status" value="1"/>
</dbReference>
<organism evidence="2">
    <name type="scientific">Uncultured Desulfatiglans sp</name>
    <dbReference type="NCBI Taxonomy" id="1748965"/>
    <lineage>
        <taxon>Bacteria</taxon>
        <taxon>Pseudomonadati</taxon>
        <taxon>Thermodesulfobacteriota</taxon>
        <taxon>Desulfobacteria</taxon>
        <taxon>Desulfatiglandales</taxon>
        <taxon>Desulfatiglandaceae</taxon>
        <taxon>Desulfatiglans</taxon>
        <taxon>environmental samples</taxon>
    </lineage>
</organism>
<dbReference type="EMBL" id="UPXX01000010">
    <property type="protein sequence ID" value="VBB41837.1"/>
    <property type="molecule type" value="Genomic_DNA"/>
</dbReference>
<dbReference type="EC" id="2.7.6.5" evidence="2"/>
<evidence type="ECO:0000259" key="1">
    <source>
        <dbReference type="SMART" id="SM00954"/>
    </source>
</evidence>
<dbReference type="PANTHER" id="PTHR21262:SF31">
    <property type="entry name" value="GTP PYROPHOSPHOKINASE"/>
    <property type="match status" value="1"/>
</dbReference>
<name>A0A653A1C8_UNCDX</name>
<dbReference type="AlphaFoldDB" id="A0A653A1C8"/>
<dbReference type="InterPro" id="IPR007685">
    <property type="entry name" value="RelA_SpoT"/>
</dbReference>
<protein>
    <submittedName>
        <fullName evidence="2">GTP pyrophosphokinase / guanosine-3',5'-bis(Diphosphate) 3'-pyrophosphohydrolase</fullName>
        <ecNumber evidence="2">2.7.6.5</ecNumber>
        <ecNumber evidence="2">3.1.7.2</ecNumber>
    </submittedName>
</protein>
<dbReference type="Pfam" id="PF13328">
    <property type="entry name" value="HD_4"/>
    <property type="match status" value="1"/>
</dbReference>
<dbReference type="GO" id="GO:0015969">
    <property type="term" value="P:guanosine tetraphosphate metabolic process"/>
    <property type="evidence" value="ECO:0007669"/>
    <property type="project" value="InterPro"/>
</dbReference>
<dbReference type="GO" id="GO:0016301">
    <property type="term" value="F:kinase activity"/>
    <property type="evidence" value="ECO:0007669"/>
    <property type="project" value="UniProtKB-KW"/>
</dbReference>
<dbReference type="PANTHER" id="PTHR21262">
    <property type="entry name" value="GUANOSINE-3',5'-BIS DIPHOSPHATE 3'-PYROPHOSPHOHYDROLASE"/>
    <property type="match status" value="1"/>
</dbReference>
<accession>A0A653A1C8</accession>
<evidence type="ECO:0000313" key="2">
    <source>
        <dbReference type="EMBL" id="VBB41837.1"/>
    </source>
</evidence>
<keyword evidence="2" id="KW-0378">Hydrolase</keyword>
<dbReference type="SUPFAM" id="SSF81301">
    <property type="entry name" value="Nucleotidyltransferase"/>
    <property type="match status" value="1"/>
</dbReference>
<dbReference type="EC" id="3.1.7.2" evidence="2"/>
<dbReference type="InterPro" id="IPR043519">
    <property type="entry name" value="NT_sf"/>
</dbReference>
<dbReference type="SUPFAM" id="SSF109604">
    <property type="entry name" value="HD-domain/PDEase-like"/>
    <property type="match status" value="1"/>
</dbReference>
<keyword evidence="2" id="KW-0808">Transferase</keyword>
<reference evidence="2" key="1">
    <citation type="submission" date="2018-07" db="EMBL/GenBank/DDBJ databases">
        <authorList>
            <consortium name="Genoscope - CEA"/>
            <person name="William W."/>
        </authorList>
    </citation>
    <scope>NUCLEOTIDE SEQUENCE</scope>
    <source>
        <strain evidence="2">IK1</strain>
    </source>
</reference>
<proteinExistence type="predicted"/>
<dbReference type="GO" id="GO:0008893">
    <property type="term" value="F:guanosine-3',5'-bis(diphosphate) 3'-diphosphatase activity"/>
    <property type="evidence" value="ECO:0007669"/>
    <property type="project" value="UniProtKB-EC"/>
</dbReference>
<dbReference type="Pfam" id="PF04607">
    <property type="entry name" value="RelA_SpoT"/>
    <property type="match status" value="1"/>
</dbReference>
<dbReference type="SMART" id="SM00954">
    <property type="entry name" value="RelA_SpoT"/>
    <property type="match status" value="1"/>
</dbReference>
<feature type="domain" description="RelA/SpoT" evidence="1">
    <location>
        <begin position="233"/>
        <end position="346"/>
    </location>
</feature>
<dbReference type="GO" id="GO:0008728">
    <property type="term" value="F:GTP diphosphokinase activity"/>
    <property type="evidence" value="ECO:0007669"/>
    <property type="project" value="UniProtKB-EC"/>
</dbReference>
<keyword evidence="2" id="KW-0418">Kinase</keyword>
<dbReference type="Gene3D" id="3.30.460.10">
    <property type="entry name" value="Beta Polymerase, domain 2"/>
    <property type="match status" value="1"/>
</dbReference>
<sequence>MGRDTLGLADDSLFIEKVKHTFQAADADLLTRAHAYTQEKLCDGNSAGYKAANLLFDQDADAITIAGALLAPLIWQNLTDIGHVREFFGPEVATALEDLRDSFFIPIDDQPRESENIHALLTSIDGIPRKAVLYITFRLLALECATDACETTAQQMAQETLDLLVPIANRLSLGDLRRRLEDACFHVLDPQDYEKLREKVSPIQLEDDKCLEILLAGVKRLLANSGIQGRVQGRTKSLHGIRRKMARTGKTLEEIMDRVGLRVIVTSVPECYTVLGLLHAHFKPIPGTFDDYIGLPKDNGYQSLHTCVYPVREISHKPIEFQVRTELMHLEAEHGTAAHWRYKNEAAAAERNNHRTQWMEGLVRQLRESANSEAFIERLHRQVFRDHLVVFGNGGRIVRLAEKATVRDYLKIINAHVPQDATVKVNGRDVALDFALRDGDSIAVPADGPAVGSRFAEVTAKKALSAAGALRPFEALAGDRESSANAVAPDP</sequence>